<keyword evidence="3" id="KW-1185">Reference proteome</keyword>
<proteinExistence type="predicted"/>
<dbReference type="InParanoid" id="C5KLX7"/>
<keyword evidence="1" id="KW-1133">Transmembrane helix</keyword>
<keyword evidence="1" id="KW-0812">Transmembrane</keyword>
<reference evidence="2 3" key="1">
    <citation type="submission" date="2008-07" db="EMBL/GenBank/DDBJ databases">
        <authorList>
            <person name="El-Sayed N."/>
            <person name="Caler E."/>
            <person name="Inman J."/>
            <person name="Amedeo P."/>
            <person name="Hass B."/>
            <person name="Wortman J."/>
        </authorList>
    </citation>
    <scope>NUCLEOTIDE SEQUENCE [LARGE SCALE GENOMIC DNA]</scope>
    <source>
        <strain evidence="3">ATCC 50983 / TXsc</strain>
    </source>
</reference>
<dbReference type="Proteomes" id="UP000007800">
    <property type="component" value="Unassembled WGS sequence"/>
</dbReference>
<protein>
    <submittedName>
        <fullName evidence="2">Uncharacterized protein</fullName>
    </submittedName>
</protein>
<evidence type="ECO:0000313" key="2">
    <source>
        <dbReference type="EMBL" id="EER14492.1"/>
    </source>
</evidence>
<organism evidence="3">
    <name type="scientific">Perkinsus marinus (strain ATCC 50983 / TXsc)</name>
    <dbReference type="NCBI Taxonomy" id="423536"/>
    <lineage>
        <taxon>Eukaryota</taxon>
        <taxon>Sar</taxon>
        <taxon>Alveolata</taxon>
        <taxon>Perkinsozoa</taxon>
        <taxon>Perkinsea</taxon>
        <taxon>Perkinsida</taxon>
        <taxon>Perkinsidae</taxon>
        <taxon>Perkinsus</taxon>
    </lineage>
</organism>
<sequence length="117" mass="13319">MEAIRNLKQTGKDAVQFFFREGSFAFRTSLVGDYANIDVEVLRSMDPNEFWLLHRDVSTLATFMSILCTVPASTSAAAALFDKIPRSMRVTAACTRIARYFSFRPDINPFLRRGVMR</sequence>
<gene>
    <name evidence="2" type="ORF">Pmar_PMAR024379</name>
</gene>
<dbReference type="AlphaFoldDB" id="C5KLX7"/>
<evidence type="ECO:0000313" key="3">
    <source>
        <dbReference type="Proteomes" id="UP000007800"/>
    </source>
</evidence>
<accession>C5KLX7</accession>
<dbReference type="EMBL" id="GG674222">
    <property type="protein sequence ID" value="EER14492.1"/>
    <property type="molecule type" value="Genomic_DNA"/>
</dbReference>
<feature type="transmembrane region" description="Helical" evidence="1">
    <location>
        <begin position="60"/>
        <end position="81"/>
    </location>
</feature>
<keyword evidence="1" id="KW-0472">Membrane</keyword>
<name>C5KLX7_PERM5</name>
<evidence type="ECO:0000256" key="1">
    <source>
        <dbReference type="SAM" id="Phobius"/>
    </source>
</evidence>
<dbReference type="GeneID" id="9045024"/>
<dbReference type="RefSeq" id="XP_002782697.1">
    <property type="nucleotide sequence ID" value="XM_002782651.2"/>
</dbReference>